<sequence>MSLAAPEPSQKPPSRKNKQGDRGWLSAGGYSKRQITVGVLGTFLGHIWLYLLFSSGFFEPGPIPESSDPYQEFSIELEAPEAQEPEPVYTKTNPDVPENEPDETNRFGARDQQAANEEAPEEIDPDNEPATESDDIIETDEFLTGSLVEPLVAPPPAPEAQEQETQEQPRPVQPPSTNQPLIQALDASGMPLKKEIPLFGSQEDAEDESGIAEHKYDKMEEAPTNVTDLFEGEEEEGEETEQTVEKSPQVSPSVAAQPTLEAIHTAEGVPSPRPRPQLPRVVTSPVRNSNLGVSNIGVVSADSRSSELGEYADRLFETISLYWNDLANRSAAELDKSVVKVRFRLGNDGAVLDIEILEGTTAKAAGIYLCREAIQRSSPFAPWPQSIVDLYGDYKDVFLTFNYF</sequence>
<dbReference type="Gene3D" id="3.30.1150.10">
    <property type="match status" value="1"/>
</dbReference>
<feature type="compositionally biased region" description="Polar residues" evidence="1">
    <location>
        <begin position="246"/>
        <end position="256"/>
    </location>
</feature>
<keyword evidence="3" id="KW-1185">Reference proteome</keyword>
<reference evidence="2 3" key="1">
    <citation type="submission" date="2020-07" db="EMBL/GenBank/DDBJ databases">
        <authorList>
            <person name="Feng X."/>
        </authorList>
    </citation>
    <scope>NUCLEOTIDE SEQUENCE [LARGE SCALE GENOMIC DNA]</scope>
    <source>
        <strain evidence="2 3">JCM23202</strain>
    </source>
</reference>
<dbReference type="AlphaFoldDB" id="A0A7X1B8Z6"/>
<dbReference type="EMBL" id="JACHVC010000013">
    <property type="protein sequence ID" value="MBC2607757.1"/>
    <property type="molecule type" value="Genomic_DNA"/>
</dbReference>
<comment type="caution">
    <text evidence="2">The sequence shown here is derived from an EMBL/GenBank/DDBJ whole genome shotgun (WGS) entry which is preliminary data.</text>
</comment>
<gene>
    <name evidence="2" type="ORF">H5P27_17015</name>
</gene>
<feature type="compositionally biased region" description="Acidic residues" evidence="1">
    <location>
        <begin position="118"/>
        <end position="141"/>
    </location>
</feature>
<evidence type="ECO:0000256" key="1">
    <source>
        <dbReference type="SAM" id="MobiDB-lite"/>
    </source>
</evidence>
<dbReference type="RefSeq" id="WP_185661623.1">
    <property type="nucleotide sequence ID" value="NZ_CAWPOO010000013.1"/>
</dbReference>
<protein>
    <submittedName>
        <fullName evidence="2">Uncharacterized protein</fullName>
    </submittedName>
</protein>
<evidence type="ECO:0000313" key="3">
    <source>
        <dbReference type="Proteomes" id="UP000526501"/>
    </source>
</evidence>
<evidence type="ECO:0000313" key="2">
    <source>
        <dbReference type="EMBL" id="MBC2607757.1"/>
    </source>
</evidence>
<feature type="compositionally biased region" description="Basic and acidic residues" evidence="1">
    <location>
        <begin position="211"/>
        <end position="221"/>
    </location>
</feature>
<proteinExistence type="predicted"/>
<name>A0A7X1B8Z6_9BACT</name>
<organism evidence="2 3">
    <name type="scientific">Pelagicoccus albus</name>
    <dbReference type="NCBI Taxonomy" id="415222"/>
    <lineage>
        <taxon>Bacteria</taxon>
        <taxon>Pseudomonadati</taxon>
        <taxon>Verrucomicrobiota</taxon>
        <taxon>Opitutia</taxon>
        <taxon>Puniceicoccales</taxon>
        <taxon>Pelagicoccaceae</taxon>
        <taxon>Pelagicoccus</taxon>
    </lineage>
</organism>
<feature type="region of interest" description="Disordered" evidence="1">
    <location>
        <begin position="74"/>
        <end position="285"/>
    </location>
</feature>
<accession>A0A7X1B8Z6</accession>
<feature type="compositionally biased region" description="Acidic residues" evidence="1">
    <location>
        <begin position="230"/>
        <end position="242"/>
    </location>
</feature>
<feature type="region of interest" description="Disordered" evidence="1">
    <location>
        <begin position="1"/>
        <end position="27"/>
    </location>
</feature>
<dbReference type="Proteomes" id="UP000526501">
    <property type="component" value="Unassembled WGS sequence"/>
</dbReference>
<dbReference type="SUPFAM" id="SSF74653">
    <property type="entry name" value="TolA/TonB C-terminal domain"/>
    <property type="match status" value="1"/>
</dbReference>